<dbReference type="Pfam" id="PF00206">
    <property type="entry name" value="Lyase_1"/>
    <property type="match status" value="1"/>
</dbReference>
<evidence type="ECO:0000259" key="2">
    <source>
        <dbReference type="Pfam" id="PF00206"/>
    </source>
</evidence>
<accession>A0AAD0L5U5</accession>
<dbReference type="Gene3D" id="1.10.40.30">
    <property type="entry name" value="Fumarase/aspartase (C-terminal domain)"/>
    <property type="match status" value="1"/>
</dbReference>
<feature type="domain" description="Fumarase C C-terminal" evidence="3">
    <location>
        <begin position="415"/>
        <end position="455"/>
    </location>
</feature>
<dbReference type="PANTHER" id="PTHR42696:SF2">
    <property type="entry name" value="ASPARTATE AMMONIA-LYASE"/>
    <property type="match status" value="1"/>
</dbReference>
<dbReference type="InterPro" id="IPR051546">
    <property type="entry name" value="Aspartate_Ammonia-Lyase"/>
</dbReference>
<name>A0AAD0L5U5_PSEPU</name>
<keyword evidence="1" id="KW-0456">Lyase</keyword>
<evidence type="ECO:0000259" key="3">
    <source>
        <dbReference type="Pfam" id="PF10415"/>
    </source>
</evidence>
<dbReference type="GO" id="GO:0005829">
    <property type="term" value="C:cytosol"/>
    <property type="evidence" value="ECO:0007669"/>
    <property type="project" value="TreeGrafter"/>
</dbReference>
<dbReference type="FunFam" id="1.20.200.10:FF:000001">
    <property type="entry name" value="Fumarate hydratase, mitochondrial"/>
    <property type="match status" value="1"/>
</dbReference>
<dbReference type="Gene3D" id="1.20.200.10">
    <property type="entry name" value="Fumarase/aspartase (Central domain)"/>
    <property type="match status" value="1"/>
</dbReference>
<gene>
    <name evidence="4" type="ORF">C1S65_12335</name>
</gene>
<reference evidence="4 5" key="1">
    <citation type="submission" date="2018-06" db="EMBL/GenBank/DDBJ databases">
        <title>The genome of Pseudomonas putida NX-1, a lignin degrader.</title>
        <authorList>
            <person name="Xu Z."/>
        </authorList>
    </citation>
    <scope>NUCLEOTIDE SEQUENCE [LARGE SCALE GENOMIC DNA]</scope>
    <source>
        <strain evidence="4 5">NX-1</strain>
    </source>
</reference>
<evidence type="ECO:0000313" key="5">
    <source>
        <dbReference type="Proteomes" id="UP000251617"/>
    </source>
</evidence>
<dbReference type="EMBL" id="CP030750">
    <property type="protein sequence ID" value="AXA24867.1"/>
    <property type="molecule type" value="Genomic_DNA"/>
</dbReference>
<dbReference type="Proteomes" id="UP000251617">
    <property type="component" value="Chromosome"/>
</dbReference>
<dbReference type="GO" id="GO:0008797">
    <property type="term" value="F:aspartate ammonia-lyase activity"/>
    <property type="evidence" value="ECO:0007669"/>
    <property type="project" value="TreeGrafter"/>
</dbReference>
<dbReference type="InterPro" id="IPR008948">
    <property type="entry name" value="L-Aspartase-like"/>
</dbReference>
<dbReference type="SUPFAM" id="SSF48557">
    <property type="entry name" value="L-aspartase-like"/>
    <property type="match status" value="1"/>
</dbReference>
<proteinExistence type="predicted"/>
<dbReference type="InterPro" id="IPR000362">
    <property type="entry name" value="Fumarate_lyase_fam"/>
</dbReference>
<dbReference type="GO" id="GO:0006531">
    <property type="term" value="P:aspartate metabolic process"/>
    <property type="evidence" value="ECO:0007669"/>
    <property type="project" value="TreeGrafter"/>
</dbReference>
<evidence type="ECO:0000256" key="1">
    <source>
        <dbReference type="ARBA" id="ARBA00023239"/>
    </source>
</evidence>
<dbReference type="InterPro" id="IPR022761">
    <property type="entry name" value="Fumarate_lyase_N"/>
</dbReference>
<sequence>MSTFDRLDARVEQDYVGEVRIAADKLYGVNSLRGFDNLSVSPLSIAHYPAFRDAFAQCKWAAALANHECGVIAQAQADAIAQACQAVIAGACDDSLIVDLLEGSGGTSTNMNFNEVIANRAQQFLGHAPGSYEVVHPNDHVNISQSTNDVYPAALKIATHAMLAGLIEQVRLLAQVFDAKALEFADILHLGRTCLQDAQPMRLGQLFGGYAALTHRLADELVAVREKLHTLPLGGTAIGTGFGAPKAYRAAVYRHLVTITGVAYQAPANPFDAMQNMDVFGRVSGELRTCATSLAKIAADLTKLSSGPVGGMGELKLPEAQAGSSIMPGKVNPVLPMAMIQLSFAIIGNDVAVAQAVQYGELEINHFEPVVASRVFDSITLLTQGIQRFREKCVAGIQADEARNLAHLTDSMAVATALVPRLGYAQVSKLARQSVREGRSLLAILAESGVMTEAQAMVAIEQASYPVFEQR</sequence>
<evidence type="ECO:0000313" key="4">
    <source>
        <dbReference type="EMBL" id="AXA24867.1"/>
    </source>
</evidence>
<dbReference type="Gene3D" id="1.10.275.10">
    <property type="entry name" value="Fumarase/aspartase (N-terminal domain)"/>
    <property type="match status" value="1"/>
</dbReference>
<dbReference type="PROSITE" id="PS00163">
    <property type="entry name" value="FUMARATE_LYASES"/>
    <property type="match status" value="1"/>
</dbReference>
<dbReference type="NCBIfam" id="NF008909">
    <property type="entry name" value="PRK12273.1"/>
    <property type="match status" value="1"/>
</dbReference>
<protein>
    <submittedName>
        <fullName evidence="4">Aspartate ammonia-lyase</fullName>
    </submittedName>
</protein>
<dbReference type="PRINTS" id="PR00149">
    <property type="entry name" value="FUMRATELYASE"/>
</dbReference>
<dbReference type="InterPro" id="IPR018951">
    <property type="entry name" value="Fumarase_C_C"/>
</dbReference>
<dbReference type="PANTHER" id="PTHR42696">
    <property type="entry name" value="ASPARTATE AMMONIA-LYASE"/>
    <property type="match status" value="1"/>
</dbReference>
<dbReference type="InterPro" id="IPR024083">
    <property type="entry name" value="Fumarase/histidase_N"/>
</dbReference>
<dbReference type="InterPro" id="IPR020557">
    <property type="entry name" value="Fumarate_lyase_CS"/>
</dbReference>
<organism evidence="4 5">
    <name type="scientific">Pseudomonas putida</name>
    <name type="common">Arthrobacter siderocapsulatus</name>
    <dbReference type="NCBI Taxonomy" id="303"/>
    <lineage>
        <taxon>Bacteria</taxon>
        <taxon>Pseudomonadati</taxon>
        <taxon>Pseudomonadota</taxon>
        <taxon>Gammaproteobacteria</taxon>
        <taxon>Pseudomonadales</taxon>
        <taxon>Pseudomonadaceae</taxon>
        <taxon>Pseudomonas</taxon>
    </lineage>
</organism>
<dbReference type="RefSeq" id="WP_112898171.1">
    <property type="nucleotide sequence ID" value="NZ_CP030750.1"/>
</dbReference>
<feature type="domain" description="Fumarate lyase N-terminal" evidence="2">
    <location>
        <begin position="17"/>
        <end position="348"/>
    </location>
</feature>
<dbReference type="AlphaFoldDB" id="A0AAD0L5U5"/>
<dbReference type="Pfam" id="PF10415">
    <property type="entry name" value="FumaraseC_C"/>
    <property type="match status" value="1"/>
</dbReference>
<dbReference type="GO" id="GO:0006099">
    <property type="term" value="P:tricarboxylic acid cycle"/>
    <property type="evidence" value="ECO:0007669"/>
    <property type="project" value="InterPro"/>
</dbReference>